<organism evidence="9 10">
    <name type="scientific">Potamilus streckersoni</name>
    <dbReference type="NCBI Taxonomy" id="2493646"/>
    <lineage>
        <taxon>Eukaryota</taxon>
        <taxon>Metazoa</taxon>
        <taxon>Spiralia</taxon>
        <taxon>Lophotrochozoa</taxon>
        <taxon>Mollusca</taxon>
        <taxon>Bivalvia</taxon>
        <taxon>Autobranchia</taxon>
        <taxon>Heteroconchia</taxon>
        <taxon>Palaeoheterodonta</taxon>
        <taxon>Unionida</taxon>
        <taxon>Unionoidea</taxon>
        <taxon>Unionidae</taxon>
        <taxon>Ambleminae</taxon>
        <taxon>Lampsilini</taxon>
        <taxon>Potamilus</taxon>
    </lineage>
</organism>
<keyword evidence="4" id="KW-0001">2Fe-2S</keyword>
<dbReference type="Pfam" id="PF13478">
    <property type="entry name" value="XdhC_C"/>
    <property type="match status" value="1"/>
</dbReference>
<protein>
    <recommendedName>
        <fullName evidence="8">Aldehyde oxidase/xanthine dehydrogenase a/b hammerhead domain-containing protein</fullName>
    </recommendedName>
</protein>
<proteinExistence type="inferred from homology"/>
<dbReference type="InterPro" id="IPR014308">
    <property type="entry name" value="Xanthine_DH_XdhC"/>
</dbReference>
<sequence length="963" mass="105565">MHDSGLRHVSGSAVYTDDIPEPAGTLIAYVRYADKAYARIKHTDTSAVAAHPGVAAVITATEIPGINNIGPVFPDEPLLAEGFAEYYGHPLFAVAACDLKTAREASAKARIEWEVLEPELSVRSAYEKQQFVAPVKQMKRGDADKGLTDAPHRLKKNYRVGGQDHFYLEGQVSLSVPGEDGEITIYVSTQHPSEVQHMAAKVLGVSHHKVIVEVRRMGGGFGGKETQAAALACISAVLAVKTGKPVKLRYDRDDDMIITGKRHDFEATAEAGYDDNGRISALRTLLLANAGWSADLSLPVCSRAMFHTDNAYYIEHLKVTGCCCKTNTVSNTAFRGFGGPQGMFFTEQVIDDVARRLGKDPADVRKLNYYDKDTRNITHYGQPVSDFELNDMTRMLEQSSDYYTRREEIKIYNGQNEIFRRGLALTPVKFGISFTVKSYNQAGALINIYPDGTVQLNHGGTEMGQGLFIKTAQVAADVLGIDPAQIRCMATNTGKVPNTSATAASSGTDLTEWPVSLSATGFYRTPDLNYNEETATGSPFYYFAYGAAATEVIIDSLTGEYKLLRADILHDCGNSLNEAIDRGQIEGGYIQGVGWLTSEELVWNKEGRLLTHAPSTYKIPTCRDIPPIFNVDFYHKPNAKDTIFKSKAVGEPPFMLGMSAFFALKDAVGSFAAPGEDVILDAPATPERVLMEIERLKSVHQNALKPAELYRLYTGAEPFITVTVIETSGSAPCRAGAKMAVGQTGRLAGSVGGGRLEHSAVQHSIDMLKRCDVNLHTEEFSLGASLGQCCGGRVRLLYEPVNIFQHKLALFGSGHIAKEIISVLAGTSVRLTVIDNRPTEFPTELPSNCRTLLTEDPVAEMPVLKDCDAALIMTHDHSLDFDIVYDALKESRFDFLGLIGSAKKRQRFEYLLRGRGIADEDIARLICPSALKAYAPQNPERLPLQYPHRYCNILSQTKFSHNR</sequence>
<evidence type="ECO:0000256" key="1">
    <source>
        <dbReference type="ARBA" id="ARBA00001924"/>
    </source>
</evidence>
<keyword evidence="10" id="KW-1185">Reference proteome</keyword>
<evidence type="ECO:0000313" key="9">
    <source>
        <dbReference type="EMBL" id="KAK3608839.1"/>
    </source>
</evidence>
<keyword evidence="4" id="KW-0408">Iron</keyword>
<evidence type="ECO:0000256" key="4">
    <source>
        <dbReference type="ARBA" id="ARBA00022714"/>
    </source>
</evidence>
<dbReference type="InterPro" id="IPR037165">
    <property type="entry name" value="AldOxase/xan_DH_Mopterin-bd_sf"/>
</dbReference>
<comment type="similarity">
    <text evidence="2">Belongs to the xanthine dehydrogenase family.</text>
</comment>
<dbReference type="GO" id="GO:0051537">
    <property type="term" value="F:2 iron, 2 sulfur cluster binding"/>
    <property type="evidence" value="ECO:0007669"/>
    <property type="project" value="UniProtKB-KW"/>
</dbReference>
<dbReference type="Gene3D" id="3.30.365.10">
    <property type="entry name" value="Aldehyde oxidase/xanthine dehydrogenase, molybdopterin binding domain"/>
    <property type="match status" value="4"/>
</dbReference>
<reference evidence="9" key="1">
    <citation type="journal article" date="2021" name="Genome Biol. Evol.">
        <title>A High-Quality Reference Genome for a Parasitic Bivalve with Doubly Uniparental Inheritance (Bivalvia: Unionida).</title>
        <authorList>
            <person name="Smith C.H."/>
        </authorList>
    </citation>
    <scope>NUCLEOTIDE SEQUENCE</scope>
    <source>
        <strain evidence="9">CHS0354</strain>
    </source>
</reference>
<dbReference type="PANTHER" id="PTHR11908:SF132">
    <property type="entry name" value="ALDEHYDE OXIDASE 1-RELATED"/>
    <property type="match status" value="1"/>
</dbReference>
<dbReference type="InterPro" id="IPR027051">
    <property type="entry name" value="XdhC_Rossmann_dom"/>
</dbReference>
<comment type="cofactor">
    <cofactor evidence="1">
        <name>Mo-molybdopterin</name>
        <dbReference type="ChEBI" id="CHEBI:71302"/>
    </cofactor>
</comment>
<dbReference type="InterPro" id="IPR003777">
    <property type="entry name" value="XdhC_CoxI"/>
</dbReference>
<dbReference type="SMART" id="SM01008">
    <property type="entry name" value="Ald_Xan_dh_C"/>
    <property type="match status" value="1"/>
</dbReference>
<feature type="domain" description="Aldehyde oxidase/xanthine dehydrogenase a/b hammerhead" evidence="8">
    <location>
        <begin position="10"/>
        <end position="117"/>
    </location>
</feature>
<dbReference type="Pfam" id="PF20256">
    <property type="entry name" value="MoCoBD_2"/>
    <property type="match status" value="2"/>
</dbReference>
<evidence type="ECO:0000256" key="6">
    <source>
        <dbReference type="ARBA" id="ARBA00023014"/>
    </source>
</evidence>
<dbReference type="Gene3D" id="3.90.1170.50">
    <property type="entry name" value="Aldehyde oxidase/xanthine dehydrogenase, a/b hammerhead"/>
    <property type="match status" value="1"/>
</dbReference>
<evidence type="ECO:0000313" key="10">
    <source>
        <dbReference type="Proteomes" id="UP001195483"/>
    </source>
</evidence>
<keyword evidence="5" id="KW-0560">Oxidoreductase</keyword>
<reference evidence="9" key="3">
    <citation type="submission" date="2023-05" db="EMBL/GenBank/DDBJ databases">
        <authorList>
            <person name="Smith C.H."/>
        </authorList>
    </citation>
    <scope>NUCLEOTIDE SEQUENCE</scope>
    <source>
        <strain evidence="9">CHS0354</strain>
        <tissue evidence="9">Mantle</tissue>
    </source>
</reference>
<comment type="cofactor">
    <cofactor evidence="7">
        <name>[2Fe-2S] cluster</name>
        <dbReference type="ChEBI" id="CHEBI:190135"/>
    </cofactor>
</comment>
<comment type="caution">
    <text evidence="9">The sequence shown here is derived from an EMBL/GenBank/DDBJ whole genome shotgun (WGS) entry which is preliminary data.</text>
</comment>
<evidence type="ECO:0000259" key="8">
    <source>
        <dbReference type="SMART" id="SM01008"/>
    </source>
</evidence>
<dbReference type="GO" id="GO:0005506">
    <property type="term" value="F:iron ion binding"/>
    <property type="evidence" value="ECO:0007669"/>
    <property type="project" value="InterPro"/>
</dbReference>
<gene>
    <name evidence="9" type="ORF">CHS0354_006880</name>
</gene>
<dbReference type="Pfam" id="PF02738">
    <property type="entry name" value="MoCoBD_1"/>
    <property type="match status" value="1"/>
</dbReference>
<accession>A0AAE0TF48</accession>
<dbReference type="SUPFAM" id="SSF56003">
    <property type="entry name" value="Molybdenum cofactor-binding domain"/>
    <property type="match status" value="1"/>
</dbReference>
<dbReference type="SUPFAM" id="SSF54665">
    <property type="entry name" value="CO dehydrogenase molybdoprotein N-domain-like"/>
    <property type="match status" value="1"/>
</dbReference>
<dbReference type="InterPro" id="IPR036856">
    <property type="entry name" value="Ald_Oxase/Xan_DH_a/b_sf"/>
</dbReference>
<name>A0AAE0TF48_9BIVA</name>
<dbReference type="Pfam" id="PF02625">
    <property type="entry name" value="XdhC_CoxI"/>
    <property type="match status" value="1"/>
</dbReference>
<dbReference type="Gene3D" id="3.40.50.720">
    <property type="entry name" value="NAD(P)-binding Rossmann-like Domain"/>
    <property type="match status" value="1"/>
</dbReference>
<dbReference type="Proteomes" id="UP001195483">
    <property type="component" value="Unassembled WGS sequence"/>
</dbReference>
<dbReference type="AlphaFoldDB" id="A0AAE0TF48"/>
<dbReference type="PANTHER" id="PTHR11908">
    <property type="entry name" value="XANTHINE DEHYDROGENASE"/>
    <property type="match status" value="1"/>
</dbReference>
<dbReference type="InterPro" id="IPR046867">
    <property type="entry name" value="AldOxase/xan_DH_MoCoBD2"/>
</dbReference>
<evidence type="ECO:0000256" key="5">
    <source>
        <dbReference type="ARBA" id="ARBA00023002"/>
    </source>
</evidence>
<dbReference type="GO" id="GO:0016491">
    <property type="term" value="F:oxidoreductase activity"/>
    <property type="evidence" value="ECO:0007669"/>
    <property type="project" value="UniProtKB-KW"/>
</dbReference>
<dbReference type="InterPro" id="IPR008274">
    <property type="entry name" value="AldOxase/xan_DH_MoCoBD1"/>
</dbReference>
<evidence type="ECO:0000256" key="2">
    <source>
        <dbReference type="ARBA" id="ARBA00006849"/>
    </source>
</evidence>
<dbReference type="NCBIfam" id="TIGR02964">
    <property type="entry name" value="xanthine_xdhC"/>
    <property type="match status" value="1"/>
</dbReference>
<keyword evidence="4" id="KW-0479">Metal-binding</keyword>
<dbReference type="FunFam" id="3.30.365.10:FF:000001">
    <property type="entry name" value="Xanthine dehydrogenase oxidase"/>
    <property type="match status" value="1"/>
</dbReference>
<dbReference type="EMBL" id="JAEAOA010000469">
    <property type="protein sequence ID" value="KAK3608839.1"/>
    <property type="molecule type" value="Genomic_DNA"/>
</dbReference>
<reference evidence="9" key="2">
    <citation type="journal article" date="2021" name="Genome Biol. Evol.">
        <title>Developing a high-quality reference genome for a parasitic bivalve with doubly uniparental inheritance (Bivalvia: Unionida).</title>
        <authorList>
            <person name="Smith C.H."/>
        </authorList>
    </citation>
    <scope>NUCLEOTIDE SEQUENCE</scope>
    <source>
        <strain evidence="9">CHS0354</strain>
        <tissue evidence="9">Mantle</tissue>
    </source>
</reference>
<dbReference type="Pfam" id="PF01315">
    <property type="entry name" value="Ald_Xan_dh_C"/>
    <property type="match status" value="1"/>
</dbReference>
<evidence type="ECO:0000256" key="3">
    <source>
        <dbReference type="ARBA" id="ARBA00022505"/>
    </source>
</evidence>
<dbReference type="InterPro" id="IPR016208">
    <property type="entry name" value="Ald_Oxase/xanthine_DH-like"/>
</dbReference>
<evidence type="ECO:0000256" key="7">
    <source>
        <dbReference type="ARBA" id="ARBA00034078"/>
    </source>
</evidence>
<keyword evidence="3" id="KW-0500">Molybdenum</keyword>
<dbReference type="InterPro" id="IPR000674">
    <property type="entry name" value="Ald_Oxase/Xan_DH_a/b"/>
</dbReference>
<keyword evidence="6" id="KW-0411">Iron-sulfur</keyword>